<dbReference type="AlphaFoldDB" id="M3ASC0"/>
<name>M3ASC0_PSEFD</name>
<sequence length="136" mass="15288">MSMDVKPLGFSIAQENRRTMLELDNDRRTMNAIIKGIFLTKPSNPRKCSPLLQVQFRLCLFYLGISAYGTETQLESSVPAFATVGRSRRFPISKDCKCFPVHKTGSEAVKPVVVHDGFCSYEMDVQNGIFHAIALR</sequence>
<dbReference type="Proteomes" id="UP000016932">
    <property type="component" value="Unassembled WGS sequence"/>
</dbReference>
<dbReference type="KEGG" id="pfj:MYCFIDRAFT_78144"/>
<organism evidence="1 2">
    <name type="scientific">Pseudocercospora fijiensis (strain CIRAD86)</name>
    <name type="common">Black leaf streak disease fungus</name>
    <name type="synonym">Mycosphaerella fijiensis</name>
    <dbReference type="NCBI Taxonomy" id="383855"/>
    <lineage>
        <taxon>Eukaryota</taxon>
        <taxon>Fungi</taxon>
        <taxon>Dikarya</taxon>
        <taxon>Ascomycota</taxon>
        <taxon>Pezizomycotina</taxon>
        <taxon>Dothideomycetes</taxon>
        <taxon>Dothideomycetidae</taxon>
        <taxon>Mycosphaerellales</taxon>
        <taxon>Mycosphaerellaceae</taxon>
        <taxon>Pseudocercospora</taxon>
    </lineage>
</organism>
<proteinExistence type="predicted"/>
<accession>M3ASC0</accession>
<evidence type="ECO:0000313" key="2">
    <source>
        <dbReference type="Proteomes" id="UP000016932"/>
    </source>
</evidence>
<reference evidence="1 2" key="1">
    <citation type="journal article" date="2012" name="PLoS Pathog.">
        <title>Diverse lifestyles and strategies of plant pathogenesis encoded in the genomes of eighteen Dothideomycetes fungi.</title>
        <authorList>
            <person name="Ohm R.A."/>
            <person name="Feau N."/>
            <person name="Henrissat B."/>
            <person name="Schoch C.L."/>
            <person name="Horwitz B.A."/>
            <person name="Barry K.W."/>
            <person name="Condon B.J."/>
            <person name="Copeland A.C."/>
            <person name="Dhillon B."/>
            <person name="Glaser F."/>
            <person name="Hesse C.N."/>
            <person name="Kosti I."/>
            <person name="LaButti K."/>
            <person name="Lindquist E.A."/>
            <person name="Lucas S."/>
            <person name="Salamov A.A."/>
            <person name="Bradshaw R.E."/>
            <person name="Ciuffetti L."/>
            <person name="Hamelin R.C."/>
            <person name="Kema G.H.J."/>
            <person name="Lawrence C."/>
            <person name="Scott J.A."/>
            <person name="Spatafora J.W."/>
            <person name="Turgeon B.G."/>
            <person name="de Wit P.J.G.M."/>
            <person name="Zhong S."/>
            <person name="Goodwin S.B."/>
            <person name="Grigoriev I.V."/>
        </authorList>
    </citation>
    <scope>NUCLEOTIDE SEQUENCE [LARGE SCALE GENOMIC DNA]</scope>
    <source>
        <strain evidence="1 2">CIRAD86</strain>
    </source>
</reference>
<dbReference type="GeneID" id="19341407"/>
<protein>
    <submittedName>
        <fullName evidence="1">Uncharacterized protein</fullName>
    </submittedName>
</protein>
<evidence type="ECO:0000313" key="1">
    <source>
        <dbReference type="EMBL" id="EME80402.1"/>
    </source>
</evidence>
<dbReference type="HOGENOM" id="CLU_1876328_0_0_1"/>
<keyword evidence="2" id="KW-1185">Reference proteome</keyword>
<dbReference type="RefSeq" id="XP_007928942.1">
    <property type="nucleotide sequence ID" value="XM_007930751.1"/>
</dbReference>
<dbReference type="VEuPathDB" id="FungiDB:MYCFIDRAFT_78144"/>
<dbReference type="EMBL" id="KB446561">
    <property type="protein sequence ID" value="EME80402.1"/>
    <property type="molecule type" value="Genomic_DNA"/>
</dbReference>
<gene>
    <name evidence="1" type="ORF">MYCFIDRAFT_78144</name>
</gene>